<dbReference type="EMBL" id="FLUN01000001">
    <property type="protein sequence ID" value="SBV92381.1"/>
    <property type="molecule type" value="Genomic_DNA"/>
</dbReference>
<dbReference type="PROSITE" id="PS51099">
    <property type="entry name" value="PTS_EIIB_TYPE_2"/>
    <property type="match status" value="1"/>
</dbReference>
<dbReference type="InterPro" id="IPR036095">
    <property type="entry name" value="PTS_EIIB-like_sf"/>
</dbReference>
<dbReference type="AlphaFoldDB" id="A0A212IYW2"/>
<protein>
    <submittedName>
        <fullName evidence="3">Phosphotransferase system lactose/cellobiose-specific IIB subunit</fullName>
    </submittedName>
</protein>
<dbReference type="SUPFAM" id="SSF52794">
    <property type="entry name" value="PTS system IIB component-like"/>
    <property type="match status" value="1"/>
</dbReference>
<name>A0A212IYW2_9FIRM</name>
<dbReference type="CDD" id="cd05563">
    <property type="entry name" value="PTS_IIB_ascorbate"/>
    <property type="match status" value="1"/>
</dbReference>
<dbReference type="Pfam" id="PF02302">
    <property type="entry name" value="PTS_IIB"/>
    <property type="match status" value="1"/>
</dbReference>
<reference evidence="3" key="1">
    <citation type="submission" date="2016-04" db="EMBL/GenBank/DDBJ databases">
        <authorList>
            <person name="Evans L.H."/>
            <person name="Alamgir A."/>
            <person name="Owens N."/>
            <person name="Weber N.D."/>
            <person name="Virtaneva K."/>
            <person name="Barbian K."/>
            <person name="Babar A."/>
            <person name="Rosenke K."/>
        </authorList>
    </citation>
    <scope>NUCLEOTIDE SEQUENCE</scope>
    <source>
        <strain evidence="3">86</strain>
    </source>
</reference>
<keyword evidence="1 3" id="KW-0808">Transferase</keyword>
<evidence type="ECO:0000313" key="3">
    <source>
        <dbReference type="EMBL" id="SBV92381.1"/>
    </source>
</evidence>
<accession>A0A212IYW2</accession>
<gene>
    <name evidence="3" type="ORF">KL86CLO1_10241</name>
</gene>
<dbReference type="InterPro" id="IPR013011">
    <property type="entry name" value="PTS_EIIB_2"/>
</dbReference>
<organism evidence="3">
    <name type="scientific">uncultured Eubacteriales bacterium</name>
    <dbReference type="NCBI Taxonomy" id="172733"/>
    <lineage>
        <taxon>Bacteria</taxon>
        <taxon>Bacillati</taxon>
        <taxon>Bacillota</taxon>
        <taxon>Clostridia</taxon>
        <taxon>Eubacteriales</taxon>
        <taxon>environmental samples</taxon>
    </lineage>
</organism>
<proteinExistence type="predicted"/>
<evidence type="ECO:0000256" key="1">
    <source>
        <dbReference type="ARBA" id="ARBA00022679"/>
    </source>
</evidence>
<evidence type="ECO:0000259" key="2">
    <source>
        <dbReference type="PROSITE" id="PS51099"/>
    </source>
</evidence>
<dbReference type="InterPro" id="IPR003501">
    <property type="entry name" value="PTS_EIIB_2/3"/>
</dbReference>
<sequence>MLKLLVSCANGAGTSLMMKMTVENATKALNLAVSEIHHCALSEGVSSATQYDVVFCPLNFVDMYKNATAKGVTVLGLRNVLSQAEVEEKLKASGLVEKHQKK</sequence>
<feature type="domain" description="PTS EIIB type-2" evidence="2">
    <location>
        <begin position="2"/>
        <end position="98"/>
    </location>
</feature>
<dbReference type="GO" id="GO:0008982">
    <property type="term" value="F:protein-N(PI)-phosphohistidine-sugar phosphotransferase activity"/>
    <property type="evidence" value="ECO:0007669"/>
    <property type="project" value="InterPro"/>
</dbReference>
<dbReference type="Gene3D" id="3.40.50.2300">
    <property type="match status" value="1"/>
</dbReference>
<dbReference type="GO" id="GO:0009401">
    <property type="term" value="P:phosphoenolpyruvate-dependent sugar phosphotransferase system"/>
    <property type="evidence" value="ECO:0007669"/>
    <property type="project" value="InterPro"/>
</dbReference>